<dbReference type="InterPro" id="IPR000642">
    <property type="entry name" value="Peptidase_M41"/>
</dbReference>
<comment type="similarity">
    <text evidence="2 15">In the C-terminal section; belongs to the peptidase M41 family.</text>
</comment>
<dbReference type="FunFam" id="1.10.8.60:FF:000001">
    <property type="entry name" value="ATP-dependent zinc metalloprotease FtsH"/>
    <property type="match status" value="1"/>
</dbReference>
<evidence type="ECO:0000256" key="15">
    <source>
        <dbReference type="HAMAP-Rule" id="MF_01458"/>
    </source>
</evidence>
<dbReference type="NCBIfam" id="TIGR01241">
    <property type="entry name" value="FtsH_fam"/>
    <property type="match status" value="1"/>
</dbReference>
<dbReference type="OrthoDB" id="9809379at2"/>
<comment type="function">
    <text evidence="15">Acts as a processive, ATP-dependent zinc metallopeptidase for both cytoplasmic and membrane proteins. Plays a role in the quality control of integral membrane proteins.</text>
</comment>
<dbReference type="SUPFAM" id="SSF52540">
    <property type="entry name" value="P-loop containing nucleoside triphosphate hydrolases"/>
    <property type="match status" value="1"/>
</dbReference>
<comment type="cofactor">
    <cofactor evidence="15">
        <name>Zn(2+)</name>
        <dbReference type="ChEBI" id="CHEBI:29105"/>
    </cofactor>
    <text evidence="15">Binds 1 zinc ion per subunit.</text>
</comment>
<evidence type="ECO:0000256" key="12">
    <source>
        <dbReference type="ARBA" id="ARBA00023049"/>
    </source>
</evidence>
<evidence type="ECO:0000313" key="19">
    <source>
        <dbReference type="EMBL" id="SFR97938.1"/>
    </source>
</evidence>
<dbReference type="RefSeq" id="WP_093314558.1">
    <property type="nucleotide sequence ID" value="NZ_FOZG01000002.1"/>
</dbReference>
<dbReference type="FunFam" id="3.40.50.300:FF:000001">
    <property type="entry name" value="ATP-dependent zinc metalloprotease FtsH"/>
    <property type="match status" value="1"/>
</dbReference>
<dbReference type="STRING" id="1166337.SAMN05192580_2227"/>
<keyword evidence="13 15" id="KW-0472">Membrane</keyword>
<dbReference type="InterPro" id="IPR027417">
    <property type="entry name" value="P-loop_NTPase"/>
</dbReference>
<keyword evidence="9 15" id="KW-0862">Zinc</keyword>
<dbReference type="Gene3D" id="3.40.50.300">
    <property type="entry name" value="P-loop containing nucleotide triphosphate hydrolases"/>
    <property type="match status" value="1"/>
</dbReference>
<evidence type="ECO:0000256" key="5">
    <source>
        <dbReference type="ARBA" id="ARBA00022692"/>
    </source>
</evidence>
<protein>
    <recommendedName>
        <fullName evidence="15">ATP-dependent zinc metalloprotease FtsH</fullName>
        <ecNumber evidence="15">3.4.24.-</ecNumber>
    </recommendedName>
</protein>
<dbReference type="PANTHER" id="PTHR23076:SF97">
    <property type="entry name" value="ATP-DEPENDENT ZINC METALLOPROTEASE YME1L1"/>
    <property type="match status" value="1"/>
</dbReference>
<dbReference type="InterPro" id="IPR011546">
    <property type="entry name" value="Pept_M41_FtsH_extracell"/>
</dbReference>
<dbReference type="InterPro" id="IPR005936">
    <property type="entry name" value="FtsH"/>
</dbReference>
<evidence type="ECO:0000256" key="16">
    <source>
        <dbReference type="RuleBase" id="RU003651"/>
    </source>
</evidence>
<evidence type="ECO:0000256" key="9">
    <source>
        <dbReference type="ARBA" id="ARBA00022833"/>
    </source>
</evidence>
<evidence type="ECO:0000256" key="8">
    <source>
        <dbReference type="ARBA" id="ARBA00022801"/>
    </source>
</evidence>
<dbReference type="Gene3D" id="1.20.58.760">
    <property type="entry name" value="Peptidase M41"/>
    <property type="match status" value="1"/>
</dbReference>
<comment type="similarity">
    <text evidence="14 15">In the central section; belongs to the AAA ATPase family.</text>
</comment>
<dbReference type="GO" id="GO:0004176">
    <property type="term" value="F:ATP-dependent peptidase activity"/>
    <property type="evidence" value="ECO:0007669"/>
    <property type="project" value="InterPro"/>
</dbReference>
<keyword evidence="11 15" id="KW-1133">Transmembrane helix</keyword>
<evidence type="ECO:0000256" key="13">
    <source>
        <dbReference type="ARBA" id="ARBA00023136"/>
    </source>
</evidence>
<dbReference type="PANTHER" id="PTHR23076">
    <property type="entry name" value="METALLOPROTEASE M41 FTSH"/>
    <property type="match status" value="1"/>
</dbReference>
<comment type="similarity">
    <text evidence="16">Belongs to the AAA ATPase family.</text>
</comment>
<feature type="region of interest" description="Disordered" evidence="17">
    <location>
        <begin position="606"/>
        <end position="645"/>
    </location>
</feature>
<dbReference type="Pfam" id="PF17862">
    <property type="entry name" value="AAA_lid_3"/>
    <property type="match status" value="1"/>
</dbReference>
<keyword evidence="20" id="KW-1185">Reference proteome</keyword>
<dbReference type="GO" id="GO:0008270">
    <property type="term" value="F:zinc ion binding"/>
    <property type="evidence" value="ECO:0007669"/>
    <property type="project" value="UniProtKB-UniRule"/>
</dbReference>
<organism evidence="19 20">
    <name type="scientific">Sphingomonas jatrophae</name>
    <dbReference type="NCBI Taxonomy" id="1166337"/>
    <lineage>
        <taxon>Bacteria</taxon>
        <taxon>Pseudomonadati</taxon>
        <taxon>Pseudomonadota</taxon>
        <taxon>Alphaproteobacteria</taxon>
        <taxon>Sphingomonadales</taxon>
        <taxon>Sphingomonadaceae</taxon>
        <taxon>Sphingomonas</taxon>
    </lineage>
</organism>
<dbReference type="CDD" id="cd19501">
    <property type="entry name" value="RecA-like_FtsH"/>
    <property type="match status" value="1"/>
</dbReference>
<feature type="domain" description="AAA+ ATPase" evidence="18">
    <location>
        <begin position="196"/>
        <end position="335"/>
    </location>
</feature>
<dbReference type="EC" id="3.4.24.-" evidence="15"/>
<feature type="binding site" evidence="15">
    <location>
        <begin position="204"/>
        <end position="211"/>
    </location>
    <ligand>
        <name>ATP</name>
        <dbReference type="ChEBI" id="CHEBI:30616"/>
    </ligand>
</feature>
<dbReference type="InterPro" id="IPR041569">
    <property type="entry name" value="AAA_lid_3"/>
</dbReference>
<comment type="subcellular location">
    <subcellularLocation>
        <location evidence="15">Cell membrane</location>
        <topology evidence="15">Multi-pass membrane protein</topology>
        <orientation evidence="15">Cytoplasmic side</orientation>
    </subcellularLocation>
    <subcellularLocation>
        <location evidence="1">Membrane</location>
    </subcellularLocation>
</comment>
<dbReference type="Pfam" id="PF01434">
    <property type="entry name" value="Peptidase_M41"/>
    <property type="match status" value="1"/>
</dbReference>
<feature type="binding site" evidence="15">
    <location>
        <position position="426"/>
    </location>
    <ligand>
        <name>Zn(2+)</name>
        <dbReference type="ChEBI" id="CHEBI:29105"/>
        <note>catalytic</note>
    </ligand>
</feature>
<evidence type="ECO:0000256" key="3">
    <source>
        <dbReference type="ARBA" id="ARBA00022475"/>
    </source>
</evidence>
<feature type="binding site" evidence="15">
    <location>
        <position position="430"/>
    </location>
    <ligand>
        <name>Zn(2+)</name>
        <dbReference type="ChEBI" id="CHEBI:29105"/>
        <note>catalytic</note>
    </ligand>
</feature>
<dbReference type="InterPro" id="IPR003593">
    <property type="entry name" value="AAA+_ATPase"/>
</dbReference>
<accession>A0A1I6L3S2</accession>
<dbReference type="Pfam" id="PF00004">
    <property type="entry name" value="AAA"/>
    <property type="match status" value="1"/>
</dbReference>
<dbReference type="InterPro" id="IPR003960">
    <property type="entry name" value="ATPase_AAA_CS"/>
</dbReference>
<evidence type="ECO:0000256" key="2">
    <source>
        <dbReference type="ARBA" id="ARBA00010044"/>
    </source>
</evidence>
<gene>
    <name evidence="15" type="primary">ftsH</name>
    <name evidence="19" type="ORF">SAMN05192580_2227</name>
</gene>
<feature type="transmembrane region" description="Helical" evidence="15">
    <location>
        <begin position="110"/>
        <end position="132"/>
    </location>
</feature>
<evidence type="ECO:0000256" key="1">
    <source>
        <dbReference type="ARBA" id="ARBA00004370"/>
    </source>
</evidence>
<dbReference type="GO" id="GO:0004222">
    <property type="term" value="F:metalloendopeptidase activity"/>
    <property type="evidence" value="ECO:0007669"/>
    <property type="project" value="InterPro"/>
</dbReference>
<dbReference type="GO" id="GO:0005524">
    <property type="term" value="F:ATP binding"/>
    <property type="evidence" value="ECO:0007669"/>
    <property type="project" value="UniProtKB-UniRule"/>
</dbReference>
<feature type="transmembrane region" description="Helical" evidence="15">
    <location>
        <begin position="12"/>
        <end position="33"/>
    </location>
</feature>
<dbReference type="SMART" id="SM00382">
    <property type="entry name" value="AAA"/>
    <property type="match status" value="1"/>
</dbReference>
<dbReference type="Gene3D" id="1.10.8.60">
    <property type="match status" value="1"/>
</dbReference>
<keyword evidence="4 15" id="KW-0645">Protease</keyword>
<evidence type="ECO:0000256" key="14">
    <source>
        <dbReference type="ARBA" id="ARBA00061570"/>
    </source>
</evidence>
<keyword evidence="8 15" id="KW-0378">Hydrolase</keyword>
<dbReference type="HAMAP" id="MF_01458">
    <property type="entry name" value="FtsH"/>
    <property type="match status" value="1"/>
</dbReference>
<keyword evidence="5 15" id="KW-0812">Transmembrane</keyword>
<sequence>MSDDKEPQGNPWMKSLAIWAGILLALVLFVSVFDSGARSSSSGGIAYSEFLARVDEGAVRDAEIAGNVISGHLTNGSGFRTYAPQDPTLVQRLADKNVAFAAKPEAQPSFWMLLLYQSLPFLLMIGIGFFVFRQMQKNAGSGAMGFGKSRAKLLTEKQGRVTFDDVAGIDEAREELQEIVEFLKDPTKFARLGGKIPKGALLVGSPGTGKTLLARAIAGEANVPFFTISGSDFVEMFVGVGASRVRDMFEQAKKNAPCIVFIDEIDAVGRHRGAGLGNGNDEREQTLNQLLVEMDGFDANEGIIIVAATNRPDVLDPALLRPGRFDRQVVVPRPDIEGREKILQVHMKKVPLAPDVNARTIARGTPGFSGADLANLVNEAALMAARLGKRLVAMAEFELAKDKVMMGAERRSMVMTDDEKKMTAYHEAGHAVIALHEPASDPIHKATIIPRGRALGMVMRLPERDSYSYHRDKMYANLSVSMGGRVAEEVIFGYDKVSSGASSDISYATGLARDMVTRWGMSDRLGPLEYAEPEGETFLGYSQNRPRNVSNETAQVIDAEIKRIVEGAHDRARQLLSDHVEELHALANALLEYETLTGDEIKKVIAGETLDRGDPEDRRTPQLGTGGSSIPKSRRPGGFGTPKPA</sequence>
<evidence type="ECO:0000259" key="18">
    <source>
        <dbReference type="SMART" id="SM00382"/>
    </source>
</evidence>
<dbReference type="AlphaFoldDB" id="A0A1I6L3S2"/>
<evidence type="ECO:0000313" key="20">
    <source>
        <dbReference type="Proteomes" id="UP000198824"/>
    </source>
</evidence>
<dbReference type="EMBL" id="FOZG01000002">
    <property type="protein sequence ID" value="SFR97938.1"/>
    <property type="molecule type" value="Genomic_DNA"/>
</dbReference>
<keyword evidence="7 15" id="KW-0547">Nucleotide-binding</keyword>
<evidence type="ECO:0000256" key="7">
    <source>
        <dbReference type="ARBA" id="ARBA00022741"/>
    </source>
</evidence>
<evidence type="ECO:0000256" key="11">
    <source>
        <dbReference type="ARBA" id="ARBA00022989"/>
    </source>
</evidence>
<dbReference type="InterPro" id="IPR037219">
    <property type="entry name" value="Peptidase_M41-like"/>
</dbReference>
<name>A0A1I6L3S2_9SPHN</name>
<proteinExistence type="inferred from homology"/>
<keyword evidence="10 15" id="KW-0067">ATP-binding</keyword>
<evidence type="ECO:0000256" key="17">
    <source>
        <dbReference type="SAM" id="MobiDB-lite"/>
    </source>
</evidence>
<dbReference type="SUPFAM" id="SSF140990">
    <property type="entry name" value="FtsH protease domain-like"/>
    <property type="match status" value="1"/>
</dbReference>
<dbReference type="Pfam" id="PF06480">
    <property type="entry name" value="FtsH_ext"/>
    <property type="match status" value="1"/>
</dbReference>
<dbReference type="GO" id="GO:0016887">
    <property type="term" value="F:ATP hydrolysis activity"/>
    <property type="evidence" value="ECO:0007669"/>
    <property type="project" value="UniProtKB-UniRule"/>
</dbReference>
<keyword evidence="6 15" id="KW-0479">Metal-binding</keyword>
<dbReference type="Proteomes" id="UP000198824">
    <property type="component" value="Unassembled WGS sequence"/>
</dbReference>
<evidence type="ECO:0000256" key="6">
    <source>
        <dbReference type="ARBA" id="ARBA00022723"/>
    </source>
</evidence>
<dbReference type="GO" id="GO:0006508">
    <property type="term" value="P:proteolysis"/>
    <property type="evidence" value="ECO:0007669"/>
    <property type="project" value="UniProtKB-KW"/>
</dbReference>
<feature type="active site" evidence="15">
    <location>
        <position position="427"/>
    </location>
</feature>
<evidence type="ECO:0000256" key="4">
    <source>
        <dbReference type="ARBA" id="ARBA00022670"/>
    </source>
</evidence>
<dbReference type="FunFam" id="1.20.58.760:FF:000001">
    <property type="entry name" value="ATP-dependent zinc metalloprotease FtsH"/>
    <property type="match status" value="1"/>
</dbReference>
<keyword evidence="3 15" id="KW-1003">Cell membrane</keyword>
<dbReference type="InterPro" id="IPR003959">
    <property type="entry name" value="ATPase_AAA_core"/>
</dbReference>
<comment type="subunit">
    <text evidence="15">Homohexamer.</text>
</comment>
<feature type="binding site" evidence="15">
    <location>
        <position position="504"/>
    </location>
    <ligand>
        <name>Zn(2+)</name>
        <dbReference type="ChEBI" id="CHEBI:29105"/>
        <note>catalytic</note>
    </ligand>
</feature>
<dbReference type="PROSITE" id="PS00674">
    <property type="entry name" value="AAA"/>
    <property type="match status" value="1"/>
</dbReference>
<dbReference type="GO" id="GO:0005886">
    <property type="term" value="C:plasma membrane"/>
    <property type="evidence" value="ECO:0007669"/>
    <property type="project" value="UniProtKB-SubCell"/>
</dbReference>
<reference evidence="19 20" key="1">
    <citation type="submission" date="2016-10" db="EMBL/GenBank/DDBJ databases">
        <authorList>
            <person name="de Groot N.N."/>
        </authorList>
    </citation>
    <scope>NUCLEOTIDE SEQUENCE [LARGE SCALE GENOMIC DNA]</scope>
    <source>
        <strain evidence="19 20">S5-249</strain>
    </source>
</reference>
<dbReference type="Gene3D" id="3.30.720.210">
    <property type="match status" value="1"/>
</dbReference>
<evidence type="ECO:0000256" key="10">
    <source>
        <dbReference type="ARBA" id="ARBA00022840"/>
    </source>
</evidence>
<keyword evidence="12 15" id="KW-0482">Metalloprotease</keyword>
<dbReference type="GO" id="GO:0030163">
    <property type="term" value="P:protein catabolic process"/>
    <property type="evidence" value="ECO:0007669"/>
    <property type="project" value="UniProtKB-UniRule"/>
</dbReference>
<feature type="compositionally biased region" description="Basic and acidic residues" evidence="17">
    <location>
        <begin position="606"/>
        <end position="620"/>
    </location>
</feature>